<feature type="non-terminal residue" evidence="1">
    <location>
        <position position="1"/>
    </location>
</feature>
<reference evidence="1" key="1">
    <citation type="journal article" date="2014" name="Front. Microbiol.">
        <title>High frequency of phylogenetically diverse reductive dehalogenase-homologous genes in deep subseafloor sedimentary metagenomes.</title>
        <authorList>
            <person name="Kawai M."/>
            <person name="Futagami T."/>
            <person name="Toyoda A."/>
            <person name="Takaki Y."/>
            <person name="Nishi S."/>
            <person name="Hori S."/>
            <person name="Arai W."/>
            <person name="Tsubouchi T."/>
            <person name="Morono Y."/>
            <person name="Uchiyama I."/>
            <person name="Ito T."/>
            <person name="Fujiyama A."/>
            <person name="Inagaki F."/>
            <person name="Takami H."/>
        </authorList>
    </citation>
    <scope>NUCLEOTIDE SEQUENCE</scope>
    <source>
        <strain evidence="1">Expedition CK06-06</strain>
    </source>
</reference>
<evidence type="ECO:0000313" key="1">
    <source>
        <dbReference type="EMBL" id="GAF84344.1"/>
    </source>
</evidence>
<dbReference type="EMBL" id="BARS01003573">
    <property type="protein sequence ID" value="GAF84344.1"/>
    <property type="molecule type" value="Genomic_DNA"/>
</dbReference>
<dbReference type="AlphaFoldDB" id="X0STM2"/>
<name>X0STM2_9ZZZZ</name>
<accession>X0STM2</accession>
<comment type="caution">
    <text evidence="1">The sequence shown here is derived from an EMBL/GenBank/DDBJ whole genome shotgun (WGS) entry which is preliminary data.</text>
</comment>
<protein>
    <submittedName>
        <fullName evidence="1">Uncharacterized protein</fullName>
    </submittedName>
</protein>
<proteinExistence type="predicted"/>
<gene>
    <name evidence="1" type="ORF">S01H1_06931</name>
</gene>
<sequence length="376" mass="39444">RPEFALCLGLMAFASSVLAIAPGDDLLIAGAARTNRWHSDLYINNAGATTVSVDVLWLERDQANLNPVSRTFSIGPDETLILDDVLLNDFQMNNAAGAFRITVSGGEVTANLIVFSGFNNPDDGTFGSGFEAIPASAATGAGESTTVMGLASTSSFYTNIFALAGANGVTMDLDLLDPDGDVLDTATVTLRAYEPWLSFRTDLWDVNTFENGTVLARVSAGSAVILGSKTDENSTDPTTLESAFGAGAGSADGTYQFAIYDSLAFASGGNMVIDDDIVEAINGTYINFDKGNEDCTLIFLWGIGLTPTAVEDFETGVEFTDTYPDGGDMTWDVVFTLDDNLGFSGTIDAVGANFTGEDVGCNGTFPTLTFEGGKSN</sequence>
<organism evidence="1">
    <name type="scientific">marine sediment metagenome</name>
    <dbReference type="NCBI Taxonomy" id="412755"/>
    <lineage>
        <taxon>unclassified sequences</taxon>
        <taxon>metagenomes</taxon>
        <taxon>ecological metagenomes</taxon>
    </lineage>
</organism>